<evidence type="ECO:0000313" key="10">
    <source>
        <dbReference type="Proteomes" id="UP000233551"/>
    </source>
</evidence>
<gene>
    <name evidence="9" type="ORF">CRG98_043285</name>
</gene>
<dbReference type="GO" id="GO:0006629">
    <property type="term" value="P:lipid metabolic process"/>
    <property type="evidence" value="ECO:0007669"/>
    <property type="project" value="UniProtKB-KW"/>
</dbReference>
<dbReference type="GO" id="GO:0008374">
    <property type="term" value="F:O-acyltransferase activity"/>
    <property type="evidence" value="ECO:0007669"/>
    <property type="project" value="InterPro"/>
</dbReference>
<keyword evidence="10" id="KW-1185">Reference proteome</keyword>
<comment type="subcellular location">
    <subcellularLocation>
        <location evidence="1">Membrane</location>
        <topology evidence="1">Multi-pass membrane protein</topology>
    </subcellularLocation>
</comment>
<sequence length="379" mass="42024">MVDMEEMRSFVDVWASAVALLCYCYAVAASVPKGAARLASFLPVFYLLAVLPLGLSSFHLVTPCAFLLAWLCNFKLLLFSFGTGPLSRSPNCLHFILVASLPIDIKLVDAPPVEPRLLEARPSDHPINWKHNKSRCSERSGSTSPNLHRMVLLAAKALVVALAVHAYDYKPSLHPYLVWALHGAIWFFGIELALAVYAILGWAILGRSGLKLDAQFNEPCLSTSLEDFWGRRWNLTVSRIFRLAIYNPLRSVCVQMLGPDLACYPATIATFTISGLMHEAMCYYFIRVAPTWEVTAFFVIQGGCLVVEKVAKKRLGDSWQPNRVVSWFLTLGLLAMTAVPLLGLPLTRNGVDEKGIRECHAVANFIKEKVRRLISASTG</sequence>
<dbReference type="OrthoDB" id="1077582at2759"/>
<reference evidence="9 10" key="1">
    <citation type="submission" date="2017-11" db="EMBL/GenBank/DDBJ databases">
        <title>De-novo sequencing of pomegranate (Punica granatum L.) genome.</title>
        <authorList>
            <person name="Akparov Z."/>
            <person name="Amiraslanov A."/>
            <person name="Hajiyeva S."/>
            <person name="Abbasov M."/>
            <person name="Kaur K."/>
            <person name="Hamwieh A."/>
            <person name="Solovyev V."/>
            <person name="Salamov A."/>
            <person name="Braich B."/>
            <person name="Kosarev P."/>
            <person name="Mahmoud A."/>
            <person name="Hajiyev E."/>
            <person name="Babayeva S."/>
            <person name="Izzatullayeva V."/>
            <person name="Mammadov A."/>
            <person name="Mammadov A."/>
            <person name="Sharifova S."/>
            <person name="Ojaghi J."/>
            <person name="Eynullazada K."/>
            <person name="Bayramov B."/>
            <person name="Abdulazimova A."/>
            <person name="Shahmuradov I."/>
        </authorList>
    </citation>
    <scope>NUCLEOTIDE SEQUENCE [LARGE SCALE GENOMIC DNA]</scope>
    <source>
        <strain evidence="10">cv. AG2017</strain>
        <tissue evidence="9">Leaf</tissue>
    </source>
</reference>
<dbReference type="AlphaFoldDB" id="A0A2I0HXS1"/>
<keyword evidence="3" id="KW-0808">Transferase</keyword>
<dbReference type="PANTHER" id="PTHR31595:SF70">
    <property type="entry name" value="LONG-CHAIN-ALCOHOL O-FATTY-ACYLTRANSFERASE 3-RELATED"/>
    <property type="match status" value="1"/>
</dbReference>
<comment type="similarity">
    <text evidence="2">Belongs to the wax synthase family.</text>
</comment>
<dbReference type="GO" id="GO:0016020">
    <property type="term" value="C:membrane"/>
    <property type="evidence" value="ECO:0007669"/>
    <property type="project" value="UniProtKB-SubCell"/>
</dbReference>
<evidence type="ECO:0000256" key="7">
    <source>
        <dbReference type="ARBA" id="ARBA00023136"/>
    </source>
</evidence>
<keyword evidence="4" id="KW-0812">Transmembrane</keyword>
<proteinExistence type="inferred from homology"/>
<evidence type="ECO:0000256" key="4">
    <source>
        <dbReference type="ARBA" id="ARBA00022692"/>
    </source>
</evidence>
<dbReference type="EMBL" id="PGOL01004918">
    <property type="protein sequence ID" value="PKI36320.1"/>
    <property type="molecule type" value="Genomic_DNA"/>
</dbReference>
<evidence type="ECO:0000256" key="8">
    <source>
        <dbReference type="ARBA" id="ARBA00023315"/>
    </source>
</evidence>
<evidence type="ECO:0000313" key="9">
    <source>
        <dbReference type="EMBL" id="PKI36320.1"/>
    </source>
</evidence>
<dbReference type="STRING" id="22663.A0A2I0HXS1"/>
<comment type="caution">
    <text evidence="9">The sequence shown here is derived from an EMBL/GenBank/DDBJ whole genome shotgun (WGS) entry which is preliminary data.</text>
</comment>
<evidence type="ECO:0000256" key="5">
    <source>
        <dbReference type="ARBA" id="ARBA00022989"/>
    </source>
</evidence>
<dbReference type="InterPro" id="IPR032805">
    <property type="entry name" value="Wax_synthase_dom"/>
</dbReference>
<accession>A0A2I0HXS1</accession>
<evidence type="ECO:0000256" key="1">
    <source>
        <dbReference type="ARBA" id="ARBA00004141"/>
    </source>
</evidence>
<name>A0A2I0HXS1_PUNGR</name>
<organism evidence="9 10">
    <name type="scientific">Punica granatum</name>
    <name type="common">Pomegranate</name>
    <dbReference type="NCBI Taxonomy" id="22663"/>
    <lineage>
        <taxon>Eukaryota</taxon>
        <taxon>Viridiplantae</taxon>
        <taxon>Streptophyta</taxon>
        <taxon>Embryophyta</taxon>
        <taxon>Tracheophyta</taxon>
        <taxon>Spermatophyta</taxon>
        <taxon>Magnoliopsida</taxon>
        <taxon>eudicotyledons</taxon>
        <taxon>Gunneridae</taxon>
        <taxon>Pentapetalae</taxon>
        <taxon>rosids</taxon>
        <taxon>malvids</taxon>
        <taxon>Myrtales</taxon>
        <taxon>Lythraceae</taxon>
        <taxon>Punica</taxon>
    </lineage>
</organism>
<dbReference type="Proteomes" id="UP000233551">
    <property type="component" value="Unassembled WGS sequence"/>
</dbReference>
<keyword evidence="5" id="KW-1133">Transmembrane helix</keyword>
<evidence type="ECO:0000256" key="2">
    <source>
        <dbReference type="ARBA" id="ARBA00007282"/>
    </source>
</evidence>
<keyword evidence="8" id="KW-0012">Acyltransferase</keyword>
<protein>
    <submittedName>
        <fullName evidence="9">Uncharacterized protein</fullName>
    </submittedName>
</protein>
<keyword evidence="7" id="KW-0472">Membrane</keyword>
<dbReference type="PANTHER" id="PTHR31595">
    <property type="entry name" value="LONG-CHAIN-ALCOHOL O-FATTY-ACYLTRANSFERASE 3-RELATED"/>
    <property type="match status" value="1"/>
</dbReference>
<dbReference type="InterPro" id="IPR044851">
    <property type="entry name" value="Wax_synthase"/>
</dbReference>
<keyword evidence="6" id="KW-0443">Lipid metabolism</keyword>
<dbReference type="Pfam" id="PF13813">
    <property type="entry name" value="MBOAT_2"/>
    <property type="match status" value="1"/>
</dbReference>
<evidence type="ECO:0000256" key="6">
    <source>
        <dbReference type="ARBA" id="ARBA00023098"/>
    </source>
</evidence>
<dbReference type="GeneID" id="116190235"/>
<evidence type="ECO:0000256" key="3">
    <source>
        <dbReference type="ARBA" id="ARBA00022679"/>
    </source>
</evidence>